<keyword evidence="4" id="KW-1185">Reference proteome</keyword>
<dbReference type="InterPro" id="IPR029063">
    <property type="entry name" value="SAM-dependent_MTases_sf"/>
</dbReference>
<dbReference type="Pfam" id="PF00535">
    <property type="entry name" value="Glycos_transf_2"/>
    <property type="match status" value="1"/>
</dbReference>
<dbReference type="Gene3D" id="3.90.550.10">
    <property type="entry name" value="Spore Coat Polysaccharide Biosynthesis Protein SpsA, Chain A"/>
    <property type="match status" value="1"/>
</dbReference>
<name>A0A9X5E6E7_9CYAN</name>
<protein>
    <submittedName>
        <fullName evidence="3">Glycosyltransferase</fullName>
    </submittedName>
</protein>
<dbReference type="CDD" id="cd00761">
    <property type="entry name" value="Glyco_tranf_GTA_type"/>
    <property type="match status" value="1"/>
</dbReference>
<dbReference type="InterPro" id="IPR050834">
    <property type="entry name" value="Glycosyltransf_2"/>
</dbReference>
<sequence>MKAVNESKTLMDKPLVSGIVIFLNEERFIEEAIASVFAQTYNNWELLLVDDGSTDGSTAIARRYAEQYPHKVRYLEHENHQNCGMSAARNLGIRHAQGEYIAFLDADDIWLPQKLEQQVAILESQPKAAMLYGRTHFWFSWTGNQSDRQYNYFTELGVEPDTLVQPPTLLKLFLQNESTVASTCSVLIRREVFQNIGEFEPEFRTMYEDMVFYTKVFLQAPVFVSGKCWDRYRQHPQSSCRVAIQEGEYNSFHASPTRGTFLRWVETYLRDRGAEGTQVWSVLQTELMPYRYPWLYSVGQMLRLWRQQVKKALKSAGRRVLSRDLLYWLKFQKRFRGTSQLGGVRFGNLRRLKPVSHNFGFNRGLPIDRYYIEKFLASHADAIHGHVLEVSENKYTLKFGGDRVSKSDVLHVTQDNLAATIVADLTCCDEDSLPSNTFDCIMVTQTLPFIYDVRAAIATLHRILKPGGTILATFAGISQVSRSDMETWGEYWRFTTLSTRKLFSEAFPADQIEVEAYGNVLAAMSFLQGLAVEELRQEELDYFDPDYELLISVRATKPEVNHDNTWSESTWSQSDTRVCSSLSQPTSTRVADPALSSGH</sequence>
<reference evidence="3 4" key="1">
    <citation type="journal article" date="2015" name="Genome Announc.">
        <title>Draft Genome Sequence of the Terrestrial Cyanobacterium Scytonema millei VB511283, Isolated from Eastern India.</title>
        <authorList>
            <person name="Sen D."/>
            <person name="Chandrababunaidu M.M."/>
            <person name="Singh D."/>
            <person name="Sanghi N."/>
            <person name="Ghorai A."/>
            <person name="Mishra G.P."/>
            <person name="Madduluri M."/>
            <person name="Adhikary S.P."/>
            <person name="Tripathy S."/>
        </authorList>
    </citation>
    <scope>NUCLEOTIDE SEQUENCE [LARGE SCALE GENOMIC DNA]</scope>
    <source>
        <strain evidence="3 4">VB511283</strain>
    </source>
</reference>
<evidence type="ECO:0000259" key="1">
    <source>
        <dbReference type="Pfam" id="PF00535"/>
    </source>
</evidence>
<dbReference type="GO" id="GO:0008757">
    <property type="term" value="F:S-adenosylmethionine-dependent methyltransferase activity"/>
    <property type="evidence" value="ECO:0007669"/>
    <property type="project" value="InterPro"/>
</dbReference>
<dbReference type="SUPFAM" id="SSF53448">
    <property type="entry name" value="Nucleotide-diphospho-sugar transferases"/>
    <property type="match status" value="1"/>
</dbReference>
<dbReference type="InterPro" id="IPR001173">
    <property type="entry name" value="Glyco_trans_2-like"/>
</dbReference>
<dbReference type="Pfam" id="PF08241">
    <property type="entry name" value="Methyltransf_11"/>
    <property type="match status" value="1"/>
</dbReference>
<dbReference type="InterPro" id="IPR013216">
    <property type="entry name" value="Methyltransf_11"/>
</dbReference>
<feature type="domain" description="Glycosyltransferase 2-like" evidence="1">
    <location>
        <begin position="19"/>
        <end position="196"/>
    </location>
</feature>
<evidence type="ECO:0000313" key="4">
    <source>
        <dbReference type="Proteomes" id="UP000031532"/>
    </source>
</evidence>
<organism evidence="3 4">
    <name type="scientific">Scytonema millei VB511283</name>
    <dbReference type="NCBI Taxonomy" id="1245923"/>
    <lineage>
        <taxon>Bacteria</taxon>
        <taxon>Bacillati</taxon>
        <taxon>Cyanobacteriota</taxon>
        <taxon>Cyanophyceae</taxon>
        <taxon>Nostocales</taxon>
        <taxon>Scytonemataceae</taxon>
        <taxon>Scytonema</taxon>
    </lineage>
</organism>
<evidence type="ECO:0000313" key="3">
    <source>
        <dbReference type="EMBL" id="NHC34887.1"/>
    </source>
</evidence>
<dbReference type="SUPFAM" id="SSF53335">
    <property type="entry name" value="S-adenosyl-L-methionine-dependent methyltransferases"/>
    <property type="match status" value="1"/>
</dbReference>
<dbReference type="EMBL" id="JTJC03000002">
    <property type="protein sequence ID" value="NHC34887.1"/>
    <property type="molecule type" value="Genomic_DNA"/>
</dbReference>
<dbReference type="AlphaFoldDB" id="A0A9X5E6E7"/>
<feature type="domain" description="Methyltransferase type 11" evidence="2">
    <location>
        <begin position="423"/>
        <end position="471"/>
    </location>
</feature>
<dbReference type="PANTHER" id="PTHR43685">
    <property type="entry name" value="GLYCOSYLTRANSFERASE"/>
    <property type="match status" value="1"/>
</dbReference>
<evidence type="ECO:0000259" key="2">
    <source>
        <dbReference type="Pfam" id="PF08241"/>
    </source>
</evidence>
<proteinExistence type="predicted"/>
<comment type="caution">
    <text evidence="3">The sequence shown here is derived from an EMBL/GenBank/DDBJ whole genome shotgun (WGS) entry which is preliminary data.</text>
</comment>
<dbReference type="PANTHER" id="PTHR43685:SF11">
    <property type="entry name" value="GLYCOSYLTRANSFERASE TAGX-RELATED"/>
    <property type="match status" value="1"/>
</dbReference>
<dbReference type="OrthoDB" id="9794124at2"/>
<dbReference type="Gene3D" id="3.40.50.150">
    <property type="entry name" value="Vaccinia Virus protein VP39"/>
    <property type="match status" value="1"/>
</dbReference>
<dbReference type="InterPro" id="IPR029044">
    <property type="entry name" value="Nucleotide-diphossugar_trans"/>
</dbReference>
<dbReference type="Proteomes" id="UP000031532">
    <property type="component" value="Unassembled WGS sequence"/>
</dbReference>
<accession>A0A9X5E6E7</accession>
<gene>
    <name evidence="3" type="ORF">QH73_0009475</name>
</gene>